<evidence type="ECO:0000313" key="2">
    <source>
        <dbReference type="EMBL" id="KAL1504125.1"/>
    </source>
</evidence>
<evidence type="ECO:0000313" key="3">
    <source>
        <dbReference type="Proteomes" id="UP001515480"/>
    </source>
</evidence>
<feature type="compositionally biased region" description="Low complexity" evidence="1">
    <location>
        <begin position="211"/>
        <end position="224"/>
    </location>
</feature>
<proteinExistence type="predicted"/>
<accession>A0AB34IPT2</accession>
<evidence type="ECO:0008006" key="4">
    <source>
        <dbReference type="Google" id="ProtNLM"/>
    </source>
</evidence>
<organism evidence="2 3">
    <name type="scientific">Prymnesium parvum</name>
    <name type="common">Toxic golden alga</name>
    <dbReference type="NCBI Taxonomy" id="97485"/>
    <lineage>
        <taxon>Eukaryota</taxon>
        <taxon>Haptista</taxon>
        <taxon>Haptophyta</taxon>
        <taxon>Prymnesiophyceae</taxon>
        <taxon>Prymnesiales</taxon>
        <taxon>Prymnesiaceae</taxon>
        <taxon>Prymnesium</taxon>
    </lineage>
</organism>
<dbReference type="AlphaFoldDB" id="A0AB34IPT2"/>
<feature type="region of interest" description="Disordered" evidence="1">
    <location>
        <begin position="196"/>
        <end position="224"/>
    </location>
</feature>
<comment type="caution">
    <text evidence="2">The sequence shown here is derived from an EMBL/GenBank/DDBJ whole genome shotgun (WGS) entry which is preliminary data.</text>
</comment>
<gene>
    <name evidence="2" type="ORF">AB1Y20_010535</name>
</gene>
<reference evidence="2 3" key="1">
    <citation type="journal article" date="2024" name="Science">
        <title>Giant polyketide synthase enzymes in the biosynthesis of giant marine polyether toxins.</title>
        <authorList>
            <person name="Fallon T.R."/>
            <person name="Shende V.V."/>
            <person name="Wierzbicki I.H."/>
            <person name="Pendleton A.L."/>
            <person name="Watervoot N.F."/>
            <person name="Auber R.P."/>
            <person name="Gonzalez D.J."/>
            <person name="Wisecaver J.H."/>
            <person name="Moore B.S."/>
        </authorList>
    </citation>
    <scope>NUCLEOTIDE SEQUENCE [LARGE SCALE GENOMIC DNA]</scope>
    <source>
        <strain evidence="2 3">12B1</strain>
    </source>
</reference>
<keyword evidence="3" id="KW-1185">Reference proteome</keyword>
<protein>
    <recommendedName>
        <fullName evidence="4">Flagellar associated protein</fullName>
    </recommendedName>
</protein>
<sequence length="254" mass="28751">MSYTFKDDGSAMTYYREYNKEVGTGDKTLVGNWVEERALRDEIRTGRYQLWANPDPDPKATQKSFTKFTTRPDALDSYYRTIVHSDHVPAYEFTTSNQATGPGYAVYKNPEKGVRTSLLEQRAHELAKASAPTPEFMPAQYLSTTKEDFTVKDLPPGEELGRRVMMTQNMEDIKGAGDGVWRKEKNIIPQHTILHAGPKVPMSGEQMTKDASANSSFKPSSSFARNSDFTTPIYECLKFGKERGIPTDKYYKPE</sequence>
<evidence type="ECO:0000256" key="1">
    <source>
        <dbReference type="SAM" id="MobiDB-lite"/>
    </source>
</evidence>
<dbReference type="Proteomes" id="UP001515480">
    <property type="component" value="Unassembled WGS sequence"/>
</dbReference>
<name>A0AB34IPT2_PRYPA</name>
<dbReference type="EMBL" id="JBGBPQ010000020">
    <property type="protein sequence ID" value="KAL1504125.1"/>
    <property type="molecule type" value="Genomic_DNA"/>
</dbReference>